<evidence type="ECO:0000256" key="4">
    <source>
        <dbReference type="ARBA" id="ARBA00022771"/>
    </source>
</evidence>
<proteinExistence type="predicted"/>
<keyword evidence="3" id="KW-0677">Repeat</keyword>
<gene>
    <name evidence="9" type="ORF">H072_6152</name>
</gene>
<keyword evidence="5" id="KW-0833">Ubl conjugation pathway</keyword>
<evidence type="ECO:0000256" key="2">
    <source>
        <dbReference type="ARBA" id="ARBA00022723"/>
    </source>
</evidence>
<dbReference type="Pfam" id="PF26200">
    <property type="entry name" value="Rcat_RNF216"/>
    <property type="match status" value="1"/>
</dbReference>
<dbReference type="GO" id="GO:0008270">
    <property type="term" value="F:zinc ion binding"/>
    <property type="evidence" value="ECO:0007669"/>
    <property type="project" value="UniProtKB-KW"/>
</dbReference>
<evidence type="ECO:0000313" key="9">
    <source>
        <dbReference type="EMBL" id="EPS40026.1"/>
    </source>
</evidence>
<keyword evidence="4" id="KW-0863">Zinc-finger</keyword>
<keyword evidence="2" id="KW-0479">Metal-binding</keyword>
<dbReference type="EMBL" id="AQGS01000439">
    <property type="protein sequence ID" value="EPS40026.1"/>
    <property type="molecule type" value="Genomic_DNA"/>
</dbReference>
<evidence type="ECO:0000256" key="6">
    <source>
        <dbReference type="ARBA" id="ARBA00022833"/>
    </source>
</evidence>
<dbReference type="InterPro" id="IPR013083">
    <property type="entry name" value="Znf_RING/FYVE/PHD"/>
</dbReference>
<feature type="region of interest" description="Disordered" evidence="7">
    <location>
        <begin position="1"/>
        <end position="24"/>
    </location>
</feature>
<dbReference type="Gene3D" id="1.20.120.1750">
    <property type="match status" value="1"/>
</dbReference>
<name>S8AFT5_DACHA</name>
<evidence type="ECO:0000256" key="7">
    <source>
        <dbReference type="SAM" id="MobiDB-lite"/>
    </source>
</evidence>
<keyword evidence="10" id="KW-1185">Reference proteome</keyword>
<dbReference type="InterPro" id="IPR044066">
    <property type="entry name" value="TRIAD_supradom"/>
</dbReference>
<organism evidence="9 10">
    <name type="scientific">Dactylellina haptotyla (strain CBS 200.50)</name>
    <name type="common">Nematode-trapping fungus</name>
    <name type="synonym">Monacrosporium haptotylum</name>
    <dbReference type="NCBI Taxonomy" id="1284197"/>
    <lineage>
        <taxon>Eukaryota</taxon>
        <taxon>Fungi</taxon>
        <taxon>Dikarya</taxon>
        <taxon>Ascomycota</taxon>
        <taxon>Pezizomycotina</taxon>
        <taxon>Orbiliomycetes</taxon>
        <taxon>Orbiliales</taxon>
        <taxon>Orbiliaceae</taxon>
        <taxon>Dactylellina</taxon>
    </lineage>
</organism>
<evidence type="ECO:0000256" key="3">
    <source>
        <dbReference type="ARBA" id="ARBA00022737"/>
    </source>
</evidence>
<evidence type="ECO:0000259" key="8">
    <source>
        <dbReference type="PROSITE" id="PS51873"/>
    </source>
</evidence>
<dbReference type="OrthoDB" id="9977870at2759"/>
<evidence type="ECO:0000256" key="1">
    <source>
        <dbReference type="ARBA" id="ARBA00022679"/>
    </source>
</evidence>
<dbReference type="AlphaFoldDB" id="S8AFT5"/>
<reference evidence="9 10" key="1">
    <citation type="journal article" date="2013" name="PLoS Genet.">
        <title>Genomic mechanisms accounting for the adaptation to parasitism in nematode-trapping fungi.</title>
        <authorList>
            <person name="Meerupati T."/>
            <person name="Andersson K.M."/>
            <person name="Friman E."/>
            <person name="Kumar D."/>
            <person name="Tunlid A."/>
            <person name="Ahren D."/>
        </authorList>
    </citation>
    <scope>NUCLEOTIDE SEQUENCE [LARGE SCALE GENOMIC DNA]</scope>
    <source>
        <strain evidence="9 10">CBS 200.50</strain>
    </source>
</reference>
<protein>
    <recommendedName>
        <fullName evidence="8">RING-type domain-containing protein</fullName>
    </recommendedName>
</protein>
<dbReference type="SUPFAM" id="SSF57850">
    <property type="entry name" value="RING/U-box"/>
    <property type="match status" value="2"/>
</dbReference>
<dbReference type="HOGENOM" id="CLU_676176_0_0_1"/>
<dbReference type="GO" id="GO:0016567">
    <property type="term" value="P:protein ubiquitination"/>
    <property type="evidence" value="ECO:0007669"/>
    <property type="project" value="InterPro"/>
</dbReference>
<comment type="caution">
    <text evidence="9">The sequence shown here is derived from an EMBL/GenBank/DDBJ whole genome shotgun (WGS) entry which is preliminary data.</text>
</comment>
<evidence type="ECO:0000256" key="5">
    <source>
        <dbReference type="ARBA" id="ARBA00022786"/>
    </source>
</evidence>
<dbReference type="InterPro" id="IPR031127">
    <property type="entry name" value="E3_UB_ligase_RBR"/>
</dbReference>
<evidence type="ECO:0000313" key="10">
    <source>
        <dbReference type="Proteomes" id="UP000015100"/>
    </source>
</evidence>
<keyword evidence="6" id="KW-0862">Zinc</keyword>
<feature type="domain" description="RING-type" evidence="8">
    <location>
        <begin position="65"/>
        <end position="257"/>
    </location>
</feature>
<dbReference type="Proteomes" id="UP000015100">
    <property type="component" value="Unassembled WGS sequence"/>
</dbReference>
<dbReference type="PROSITE" id="PS51873">
    <property type="entry name" value="TRIAD"/>
    <property type="match status" value="1"/>
</dbReference>
<accession>S8AFT5</accession>
<dbReference type="GO" id="GO:0004842">
    <property type="term" value="F:ubiquitin-protein transferase activity"/>
    <property type="evidence" value="ECO:0007669"/>
    <property type="project" value="InterPro"/>
</dbReference>
<dbReference type="eggNOG" id="KOG1812">
    <property type="taxonomic scope" value="Eukaryota"/>
</dbReference>
<dbReference type="Gene3D" id="3.30.40.10">
    <property type="entry name" value="Zinc/RING finger domain, C3HC4 (zinc finger)"/>
    <property type="match status" value="1"/>
</dbReference>
<dbReference type="STRING" id="1284197.S8AFT5"/>
<reference evidence="10" key="2">
    <citation type="submission" date="2013-04" db="EMBL/GenBank/DDBJ databases">
        <title>Genomic mechanisms accounting for the adaptation to parasitism in nematode-trapping fungi.</title>
        <authorList>
            <person name="Ahren D.G."/>
        </authorList>
    </citation>
    <scope>NUCLEOTIDE SEQUENCE [LARGE SCALE GENOMIC DNA]</scope>
    <source>
        <strain evidence="10">CBS 200.50</strain>
    </source>
</reference>
<sequence length="407" mass="45680">MAKTDALDESSATSKAKPMKGPEDIQREIRKLAASLNWTTELRTREKKAKSRQTPIIESKYSQEEKVNCLVCGDDTFVYESVSLPCSHHHCHKCIRENFNQILEGQTGYPPKCCEPYKLEDTIFALDDEKLGQLLEAKIRYESSKLINCAYCQEELADASTSITKDAAYCPDCRDLTCVTCGDEMHKGLCPEDDGVKELIRTAGTRGWTSCPKCNELVSKNGGCNHIFCRCGTTFCYICGYTISGSDGTGCECGKRGRRPSSVGESIRSYHGNPEDAIIDKATRERIVQSHEQVFAEKEKLLAQERKSLETVMAKKKKELGSALKIRELRRELYELKVKCEATKAKANQHQKRKITTLTKKKSEAKDIKEEIQKHTSIATRTRAKAKASGGTFFRLGNTEDKIETVE</sequence>
<keyword evidence="1" id="KW-0808">Transferase</keyword>
<dbReference type="CDD" id="cd22584">
    <property type="entry name" value="Rcat_RBR_unk"/>
    <property type="match status" value="1"/>
</dbReference>
<dbReference type="PANTHER" id="PTHR11685">
    <property type="entry name" value="RBR FAMILY RING FINGER AND IBR DOMAIN-CONTAINING"/>
    <property type="match status" value="1"/>
</dbReference>